<dbReference type="AlphaFoldDB" id="A0A0N0BCS9"/>
<sequence>MVNLSKVKHVFTCSLCRLYVLVSPRTGTESDFCEGNPENRDCSGATLMQRKLAQPLSPKRLRRSRNTGETRSWSTGEEFVRGIKFWEREMEGQMHGKAKESGHKSTKSRDIQLNQYLYPKVESECQP</sequence>
<dbReference type="EMBL" id="KQ435898">
    <property type="protein sequence ID" value="KOX69148.1"/>
    <property type="molecule type" value="Genomic_DNA"/>
</dbReference>
<feature type="compositionally biased region" description="Basic and acidic residues" evidence="1">
    <location>
        <begin position="91"/>
        <end position="110"/>
    </location>
</feature>
<evidence type="ECO:0000313" key="3">
    <source>
        <dbReference type="Proteomes" id="UP000053105"/>
    </source>
</evidence>
<accession>A0A0N0BCS9</accession>
<evidence type="ECO:0000313" key="2">
    <source>
        <dbReference type="EMBL" id="KOX69148.1"/>
    </source>
</evidence>
<evidence type="ECO:0000256" key="1">
    <source>
        <dbReference type="SAM" id="MobiDB-lite"/>
    </source>
</evidence>
<dbReference type="Proteomes" id="UP000053105">
    <property type="component" value="Unassembled WGS sequence"/>
</dbReference>
<feature type="region of interest" description="Disordered" evidence="1">
    <location>
        <begin position="91"/>
        <end position="113"/>
    </location>
</feature>
<gene>
    <name evidence="2" type="ORF">WN51_06301</name>
</gene>
<keyword evidence="3" id="KW-1185">Reference proteome</keyword>
<reference evidence="2 3" key="1">
    <citation type="submission" date="2015-07" db="EMBL/GenBank/DDBJ databases">
        <title>The genome of Melipona quadrifasciata.</title>
        <authorList>
            <person name="Pan H."/>
            <person name="Kapheim K."/>
        </authorList>
    </citation>
    <scope>NUCLEOTIDE SEQUENCE [LARGE SCALE GENOMIC DNA]</scope>
    <source>
        <strain evidence="2">0111107301</strain>
        <tissue evidence="2">Whole body</tissue>
    </source>
</reference>
<feature type="region of interest" description="Disordered" evidence="1">
    <location>
        <begin position="56"/>
        <end position="75"/>
    </location>
</feature>
<proteinExistence type="predicted"/>
<protein>
    <submittedName>
        <fullName evidence="2">Uncharacterized protein</fullName>
    </submittedName>
</protein>
<name>A0A0N0BCS9_9HYME</name>
<organism evidence="2 3">
    <name type="scientific">Melipona quadrifasciata</name>
    <dbReference type="NCBI Taxonomy" id="166423"/>
    <lineage>
        <taxon>Eukaryota</taxon>
        <taxon>Metazoa</taxon>
        <taxon>Ecdysozoa</taxon>
        <taxon>Arthropoda</taxon>
        <taxon>Hexapoda</taxon>
        <taxon>Insecta</taxon>
        <taxon>Pterygota</taxon>
        <taxon>Neoptera</taxon>
        <taxon>Endopterygota</taxon>
        <taxon>Hymenoptera</taxon>
        <taxon>Apocrita</taxon>
        <taxon>Aculeata</taxon>
        <taxon>Apoidea</taxon>
        <taxon>Anthophila</taxon>
        <taxon>Apidae</taxon>
        <taxon>Melipona</taxon>
    </lineage>
</organism>